<reference evidence="2 3" key="1">
    <citation type="submission" date="2021-05" db="EMBL/GenBank/DDBJ databases">
        <title>Comparative genomic studies on the polysaccharide-degrading batcterial strains of the Flammeovirga genus.</title>
        <authorList>
            <person name="Zewei F."/>
            <person name="Zheng Z."/>
            <person name="Yu L."/>
            <person name="Ruyue G."/>
            <person name="Yanhong M."/>
            <person name="Yuanyuan C."/>
            <person name="Jingyan G."/>
            <person name="Wenjun H."/>
        </authorList>
    </citation>
    <scope>NUCLEOTIDE SEQUENCE [LARGE SCALE GENOMIC DNA]</scope>
    <source>
        <strain evidence="2 3">YS10</strain>
    </source>
</reference>
<dbReference type="InterPro" id="IPR043729">
    <property type="entry name" value="DUF5672"/>
</dbReference>
<sequence length="266" mass="31980">MNNCIVIIPIYKEQPSINELISFKNNISKCSKRNICLLTYKELDIQIYLDEIKEIPINIYFYCQYFDSSYFSGIPSYNRLMTLPKFYEVFKEYDYMLLCQLDVYIFKDNLNYWMSKGYDFIGPPLMTKDSNGNPDYWKVGNGGFSLRKVSTFKDVLTTYSSLFQSVNYNYKSFILQVKSYFAYLRIRKNNLKPFSKDIKNEDIFFSKNVSKSWKHFKVPSIEEARSFGFDEYPKKLYNDNQEKLPMGVHAWWRFEYDFWKEIIDNN</sequence>
<proteinExistence type="predicted"/>
<feature type="domain" description="DUF5672" evidence="1">
    <location>
        <begin position="63"/>
        <end position="249"/>
    </location>
</feature>
<dbReference type="RefSeq" id="WP_144073891.1">
    <property type="nucleotide sequence ID" value="NZ_CP076128.1"/>
</dbReference>
<gene>
    <name evidence="2" type="ORF">KM029_14185</name>
</gene>
<dbReference type="EMBL" id="CP076128">
    <property type="protein sequence ID" value="QWG06473.1"/>
    <property type="molecule type" value="Genomic_DNA"/>
</dbReference>
<organism evidence="2 3">
    <name type="scientific">Flammeovirga kamogawensis</name>
    <dbReference type="NCBI Taxonomy" id="373891"/>
    <lineage>
        <taxon>Bacteria</taxon>
        <taxon>Pseudomonadati</taxon>
        <taxon>Bacteroidota</taxon>
        <taxon>Cytophagia</taxon>
        <taxon>Cytophagales</taxon>
        <taxon>Flammeovirgaceae</taxon>
        <taxon>Flammeovirga</taxon>
    </lineage>
</organism>
<evidence type="ECO:0000313" key="2">
    <source>
        <dbReference type="EMBL" id="QWG06473.1"/>
    </source>
</evidence>
<protein>
    <recommendedName>
        <fullName evidence="1">DUF5672 domain-containing protein</fullName>
    </recommendedName>
</protein>
<name>A0ABX8GT47_9BACT</name>
<evidence type="ECO:0000259" key="1">
    <source>
        <dbReference type="Pfam" id="PF18922"/>
    </source>
</evidence>
<keyword evidence="3" id="KW-1185">Reference proteome</keyword>
<accession>A0ABX8GT47</accession>
<dbReference type="Proteomes" id="UP000682802">
    <property type="component" value="Chromosome 1"/>
</dbReference>
<dbReference type="Pfam" id="PF18922">
    <property type="entry name" value="DUF5672"/>
    <property type="match status" value="1"/>
</dbReference>
<evidence type="ECO:0000313" key="3">
    <source>
        <dbReference type="Proteomes" id="UP000682802"/>
    </source>
</evidence>